<proteinExistence type="predicted"/>
<name>A0AB39TQ17_9ACTN</name>
<evidence type="ECO:0000313" key="2">
    <source>
        <dbReference type="EMBL" id="XDQ81260.1"/>
    </source>
</evidence>
<reference evidence="2" key="1">
    <citation type="submission" date="2024-07" db="EMBL/GenBank/DDBJ databases">
        <authorList>
            <person name="Yu S.T."/>
        </authorList>
    </citation>
    <scope>NUCLEOTIDE SEQUENCE</scope>
    <source>
        <strain evidence="2">Y1</strain>
    </source>
</reference>
<organism evidence="2">
    <name type="scientific">Streptomyces sp. Y1</name>
    <dbReference type="NCBI Taxonomy" id="3238634"/>
    <lineage>
        <taxon>Bacteria</taxon>
        <taxon>Bacillati</taxon>
        <taxon>Actinomycetota</taxon>
        <taxon>Actinomycetes</taxon>
        <taxon>Kitasatosporales</taxon>
        <taxon>Streptomycetaceae</taxon>
        <taxon>Streptomyces</taxon>
    </lineage>
</organism>
<evidence type="ECO:0008006" key="3">
    <source>
        <dbReference type="Google" id="ProtNLM"/>
    </source>
</evidence>
<feature type="transmembrane region" description="Helical" evidence="1">
    <location>
        <begin position="65"/>
        <end position="86"/>
    </location>
</feature>
<keyword evidence="1" id="KW-0812">Transmembrane</keyword>
<dbReference type="RefSeq" id="WP_369184203.1">
    <property type="nucleotide sequence ID" value="NZ_CP163445.1"/>
</dbReference>
<protein>
    <recommendedName>
        <fullName evidence="3">Integral membrane protein</fullName>
    </recommendedName>
</protein>
<keyword evidence="1" id="KW-0472">Membrane</keyword>
<feature type="transmembrane region" description="Helical" evidence="1">
    <location>
        <begin position="33"/>
        <end position="53"/>
    </location>
</feature>
<feature type="transmembrane region" description="Helical" evidence="1">
    <location>
        <begin position="121"/>
        <end position="141"/>
    </location>
</feature>
<dbReference type="EMBL" id="CP163445">
    <property type="protein sequence ID" value="XDQ81260.1"/>
    <property type="molecule type" value="Genomic_DNA"/>
</dbReference>
<evidence type="ECO:0000256" key="1">
    <source>
        <dbReference type="SAM" id="Phobius"/>
    </source>
</evidence>
<sequence>MRTPMGGGRWPQAVLDRLGAEGPGADRFRRGTAGALVAVAALLFGWILVLGSTTRGQAEVRNWSVVWIGLDVLQVTGLIATGLLLARRSRLAALAAAASATLLFLDAWFDVMTAEGGGAWYLALAMALLVELPASLALAALSRSALDW</sequence>
<accession>A0AB39TQ17</accession>
<feature type="transmembrane region" description="Helical" evidence="1">
    <location>
        <begin position="91"/>
        <end position="109"/>
    </location>
</feature>
<keyword evidence="1" id="KW-1133">Transmembrane helix</keyword>
<gene>
    <name evidence="2" type="ORF">AB2U05_23725</name>
</gene>
<dbReference type="AlphaFoldDB" id="A0AB39TQ17"/>